<dbReference type="OrthoDB" id="2431049at2759"/>
<organism evidence="3 4">
    <name type="scientific">Akanthomyces lecanii RCEF 1005</name>
    <dbReference type="NCBI Taxonomy" id="1081108"/>
    <lineage>
        <taxon>Eukaryota</taxon>
        <taxon>Fungi</taxon>
        <taxon>Dikarya</taxon>
        <taxon>Ascomycota</taxon>
        <taxon>Pezizomycotina</taxon>
        <taxon>Sordariomycetes</taxon>
        <taxon>Hypocreomycetidae</taxon>
        <taxon>Hypocreales</taxon>
        <taxon>Cordycipitaceae</taxon>
        <taxon>Akanthomyces</taxon>
        <taxon>Cordyceps confragosa</taxon>
    </lineage>
</organism>
<dbReference type="AlphaFoldDB" id="A0A168JS69"/>
<evidence type="ECO:0000313" key="3">
    <source>
        <dbReference type="EMBL" id="OAA80809.1"/>
    </source>
</evidence>
<feature type="compositionally biased region" description="Polar residues" evidence="1">
    <location>
        <begin position="131"/>
        <end position="142"/>
    </location>
</feature>
<dbReference type="GO" id="GO:0034506">
    <property type="term" value="C:chromosome, centromeric core domain"/>
    <property type="evidence" value="ECO:0007669"/>
    <property type="project" value="TreeGrafter"/>
</dbReference>
<dbReference type="Gene3D" id="3.90.1150.80">
    <property type="match status" value="1"/>
</dbReference>
<feature type="compositionally biased region" description="Polar residues" evidence="1">
    <location>
        <begin position="197"/>
        <end position="207"/>
    </location>
</feature>
<dbReference type="PANTHER" id="PTHR28006">
    <property type="entry name" value="MONOPOLIN COMPLEX SUBUNIT CSM1"/>
    <property type="match status" value="1"/>
</dbReference>
<evidence type="ECO:0000259" key="2">
    <source>
        <dbReference type="Pfam" id="PF12539"/>
    </source>
</evidence>
<dbReference type="FunFam" id="3.90.1150.80:FF:000001">
    <property type="entry name" value="Chromosome segregation protein (Pcs1)"/>
    <property type="match status" value="1"/>
</dbReference>
<feature type="region of interest" description="Disordered" evidence="1">
    <location>
        <begin position="180"/>
        <end position="210"/>
    </location>
</feature>
<dbReference type="GO" id="GO:0051315">
    <property type="term" value="P:attachment of mitotic spindle microtubules to kinetochore"/>
    <property type="evidence" value="ECO:0007669"/>
    <property type="project" value="TreeGrafter"/>
</dbReference>
<dbReference type="PANTHER" id="PTHR28006:SF1">
    <property type="entry name" value="MONOPOLIN COMPLEX SUBUNIT CSM1"/>
    <property type="match status" value="1"/>
</dbReference>
<gene>
    <name evidence="3" type="ORF">LEL_00354</name>
</gene>
<proteinExistence type="predicted"/>
<sequence>MATRIRAAGRFANQVASDSDSDLGGMESYPRKRQGSVARSMGSSRITKLAPKVAGSIDRKAPRRLSPGRRPLTDKSNLNATRPSHKSRDEKPARPIRDEDFDDDSMLLSHQSKQGRKKQRLEDSRPVKHSVATTKRYASSSPRHAARHYPVEAAAELEEDDDMEMVDVVGQNMEEEEIAMHTSRQAAAPTLPPVRPTSRSQSTQGDNASLERRLREMTRKYENLEGRYTELREVGVQSAERNYEKLRKQADENAATANKLITKLKEELAAQRQVSGDADSLRLQLQDSQSNAQDLASRVKELTSSLADADRQNKALNAKLAASRAAPGTGVPGSAIKGSAAKAWTGQSEMVHAAHAKEDLYADLTGLIIQGMKQDGTEDIFDCIQTGRNGTLHFKLGIAASSSTVRYEDLSVKYNPQLQSDRDADLIARLPNYLREEIEFRRPQVANFYSKVVKALRDRPVEADD</sequence>
<protein>
    <submittedName>
        <fullName evidence="3">Chromosome segregation protein</fullName>
    </submittedName>
</protein>
<dbReference type="InterPro" id="IPR038608">
    <property type="entry name" value="Csm1/Pcs1_C_sf"/>
</dbReference>
<evidence type="ECO:0000256" key="1">
    <source>
        <dbReference type="SAM" id="MobiDB-lite"/>
    </source>
</evidence>
<dbReference type="EMBL" id="AZHF01000001">
    <property type="protein sequence ID" value="OAA80809.1"/>
    <property type="molecule type" value="Genomic_DNA"/>
</dbReference>
<dbReference type="GO" id="GO:0033551">
    <property type="term" value="C:monopolin complex"/>
    <property type="evidence" value="ECO:0007669"/>
    <property type="project" value="InterPro"/>
</dbReference>
<dbReference type="GO" id="GO:1990644">
    <property type="term" value="F:microtubule site clamp"/>
    <property type="evidence" value="ECO:0007669"/>
    <property type="project" value="TreeGrafter"/>
</dbReference>
<feature type="compositionally biased region" description="Basic and acidic residues" evidence="1">
    <location>
        <begin position="86"/>
        <end position="98"/>
    </location>
</feature>
<dbReference type="STRING" id="1081108.A0A168JS69"/>
<keyword evidence="4" id="KW-1185">Reference proteome</keyword>
<dbReference type="InterPro" id="IPR020981">
    <property type="entry name" value="Csm1/Pcs1_C"/>
</dbReference>
<dbReference type="InterPro" id="IPR040349">
    <property type="entry name" value="Csm1/Pcs1"/>
</dbReference>
<name>A0A168JS69_CORDF</name>
<dbReference type="GO" id="GO:0072686">
    <property type="term" value="C:mitotic spindle"/>
    <property type="evidence" value="ECO:0007669"/>
    <property type="project" value="TreeGrafter"/>
</dbReference>
<comment type="caution">
    <text evidence="3">The sequence shown here is derived from an EMBL/GenBank/DDBJ whole genome shotgun (WGS) entry which is preliminary data.</text>
</comment>
<dbReference type="Proteomes" id="UP000076881">
    <property type="component" value="Unassembled WGS sequence"/>
</dbReference>
<dbReference type="Pfam" id="PF12539">
    <property type="entry name" value="Csm1"/>
    <property type="match status" value="1"/>
</dbReference>
<dbReference type="CDD" id="cd23787">
    <property type="entry name" value="RWD_CSM1"/>
    <property type="match status" value="1"/>
</dbReference>
<evidence type="ECO:0000313" key="4">
    <source>
        <dbReference type="Proteomes" id="UP000076881"/>
    </source>
</evidence>
<dbReference type="GO" id="GO:0005730">
    <property type="term" value="C:nucleolus"/>
    <property type="evidence" value="ECO:0007669"/>
    <property type="project" value="TreeGrafter"/>
</dbReference>
<dbReference type="GO" id="GO:0045144">
    <property type="term" value="P:meiotic sister chromatid segregation"/>
    <property type="evidence" value="ECO:0007669"/>
    <property type="project" value="TreeGrafter"/>
</dbReference>
<reference evidence="3 4" key="1">
    <citation type="journal article" date="2016" name="Genome Biol. Evol.">
        <title>Divergent and convergent evolution of fungal pathogenicity.</title>
        <authorList>
            <person name="Shang Y."/>
            <person name="Xiao G."/>
            <person name="Zheng P."/>
            <person name="Cen K."/>
            <person name="Zhan S."/>
            <person name="Wang C."/>
        </authorList>
    </citation>
    <scope>NUCLEOTIDE SEQUENCE [LARGE SCALE GENOMIC DNA]</scope>
    <source>
        <strain evidence="3 4">RCEF 1005</strain>
    </source>
</reference>
<feature type="domain" description="Monopolin complex subunit Csm1/Pcs1 C-terminal" evidence="2">
    <location>
        <begin position="356"/>
        <end position="442"/>
    </location>
</feature>
<accession>A0A168JS69</accession>
<feature type="region of interest" description="Disordered" evidence="1">
    <location>
        <begin position="1"/>
        <end position="149"/>
    </location>
</feature>